<dbReference type="Proteomes" id="UP000318667">
    <property type="component" value="Unassembled WGS sequence"/>
</dbReference>
<dbReference type="InterPro" id="IPR002508">
    <property type="entry name" value="MurNAc-LAA_cat"/>
</dbReference>
<dbReference type="RefSeq" id="WP_144546398.1">
    <property type="nucleotide sequence ID" value="NZ_CBCSDC010000048.1"/>
</dbReference>
<dbReference type="PANTHER" id="PTHR30404:SF0">
    <property type="entry name" value="N-ACETYLMURAMOYL-L-ALANINE AMIDASE AMIC"/>
    <property type="match status" value="1"/>
</dbReference>
<protein>
    <submittedName>
        <fullName evidence="4">N-acetylmuramoyl-L-alanine amidase</fullName>
    </submittedName>
</protein>
<sequence length="457" mass="50019">MRKFVIGFLVVLLLLPIFEIESEATGSFNDVSTNHRAYKEINYLAVGNIVSGTLNGYFHPGKVVTRGEAAAMVGRALSLNGRKRPTQFSDVGELHFASGYIQSAVEAGVLSGYKDGSFKPGKTVDRGEMAVMISKAFDYEFGGTLSGAAHALISRGISQGKADGTFGADESIIRADFAVFLARAINYKLRIDPKISYPATRTVKSSSIDIHTGPSNLYSKVGTLQSGTQLSAAYAVGPWVYIRSGSLEGFVHSVYLNAPFSSKKVLNQQMIVIDPGHGGTDPGAVGYGLKEKDVVLDTSLKIKHYLSKTPFQYKLTRETDTFITLENRVAFAKRANANVFVSIHANAYNGTANGTETYYYGYNSSSADSQLLASKIQGRLITAWQLNDRGSKHGNFHVLRENMMPAVLVELGFIDNKTDNAKLASDAWRREAAKAVYWGILDYYKEKGFYVTHLYHL</sequence>
<dbReference type="Pfam" id="PF00395">
    <property type="entry name" value="SLH"/>
    <property type="match status" value="3"/>
</dbReference>
<dbReference type="Gene3D" id="2.30.30.40">
    <property type="entry name" value="SH3 Domains"/>
    <property type="match status" value="1"/>
</dbReference>
<dbReference type="GeneID" id="65406368"/>
<dbReference type="GO" id="GO:0030288">
    <property type="term" value="C:outer membrane-bounded periplasmic space"/>
    <property type="evidence" value="ECO:0007669"/>
    <property type="project" value="TreeGrafter"/>
</dbReference>
<evidence type="ECO:0000256" key="2">
    <source>
        <dbReference type="ARBA" id="ARBA00022801"/>
    </source>
</evidence>
<evidence type="ECO:0000313" key="5">
    <source>
        <dbReference type="Proteomes" id="UP000318667"/>
    </source>
</evidence>
<dbReference type="Gene3D" id="3.40.630.40">
    <property type="entry name" value="Zn-dependent exopeptidases"/>
    <property type="match status" value="1"/>
</dbReference>
<keyword evidence="2" id="KW-0378">Hydrolase</keyword>
<dbReference type="OrthoDB" id="9806267at2"/>
<dbReference type="PROSITE" id="PS51272">
    <property type="entry name" value="SLH"/>
    <property type="match status" value="2"/>
</dbReference>
<evidence type="ECO:0000256" key="1">
    <source>
        <dbReference type="ARBA" id="ARBA00022729"/>
    </source>
</evidence>
<proteinExistence type="predicted"/>
<dbReference type="EMBL" id="VLKI01000030">
    <property type="protein sequence ID" value="TWH78316.1"/>
    <property type="molecule type" value="Genomic_DNA"/>
</dbReference>
<dbReference type="AlphaFoldDB" id="A0A562J569"/>
<dbReference type="SUPFAM" id="SSF53187">
    <property type="entry name" value="Zn-dependent exopeptidases"/>
    <property type="match status" value="1"/>
</dbReference>
<dbReference type="InterPro" id="IPR001119">
    <property type="entry name" value="SLH_dom"/>
</dbReference>
<dbReference type="CDD" id="cd02696">
    <property type="entry name" value="MurNAc-LAA"/>
    <property type="match status" value="1"/>
</dbReference>
<dbReference type="GO" id="GO:0009253">
    <property type="term" value="P:peptidoglycan catabolic process"/>
    <property type="evidence" value="ECO:0007669"/>
    <property type="project" value="InterPro"/>
</dbReference>
<feature type="domain" description="SLH" evidence="3">
    <location>
        <begin position="84"/>
        <end position="147"/>
    </location>
</feature>
<evidence type="ECO:0000259" key="3">
    <source>
        <dbReference type="PROSITE" id="PS51272"/>
    </source>
</evidence>
<comment type="caution">
    <text evidence="4">The sequence shown here is derived from an EMBL/GenBank/DDBJ whole genome shotgun (WGS) entry which is preliminary data.</text>
</comment>
<feature type="domain" description="SLH" evidence="3">
    <location>
        <begin position="24"/>
        <end position="83"/>
    </location>
</feature>
<dbReference type="GO" id="GO:0008745">
    <property type="term" value="F:N-acetylmuramoyl-L-alanine amidase activity"/>
    <property type="evidence" value="ECO:0007669"/>
    <property type="project" value="InterPro"/>
</dbReference>
<dbReference type="Pfam" id="PF01520">
    <property type="entry name" value="Amidase_3"/>
    <property type="match status" value="1"/>
</dbReference>
<organism evidence="4 5">
    <name type="scientific">Cytobacillus oceanisediminis</name>
    <dbReference type="NCBI Taxonomy" id="665099"/>
    <lineage>
        <taxon>Bacteria</taxon>
        <taxon>Bacillati</taxon>
        <taxon>Bacillota</taxon>
        <taxon>Bacilli</taxon>
        <taxon>Bacillales</taxon>
        <taxon>Bacillaceae</taxon>
        <taxon>Cytobacillus</taxon>
    </lineage>
</organism>
<evidence type="ECO:0000313" key="4">
    <source>
        <dbReference type="EMBL" id="TWH78316.1"/>
    </source>
</evidence>
<accession>A0A562J569</accession>
<dbReference type="PANTHER" id="PTHR30404">
    <property type="entry name" value="N-ACETYLMURAMOYL-L-ALANINE AMIDASE"/>
    <property type="match status" value="1"/>
</dbReference>
<keyword evidence="1" id="KW-0732">Signal</keyword>
<reference evidence="4 5" key="1">
    <citation type="journal article" date="2015" name="Stand. Genomic Sci.">
        <title>Genomic Encyclopedia of Bacterial and Archaeal Type Strains, Phase III: the genomes of soil and plant-associated and newly described type strains.</title>
        <authorList>
            <person name="Whitman W.B."/>
            <person name="Woyke T."/>
            <person name="Klenk H.P."/>
            <person name="Zhou Y."/>
            <person name="Lilburn T.G."/>
            <person name="Beck B.J."/>
            <person name="De Vos P."/>
            <person name="Vandamme P."/>
            <person name="Eisen J.A."/>
            <person name="Garrity G."/>
            <person name="Hugenholtz P."/>
            <person name="Kyrpides N.C."/>
        </authorList>
    </citation>
    <scope>NUCLEOTIDE SEQUENCE [LARGE SCALE GENOMIC DNA]</scope>
    <source>
        <strain evidence="4 5">CGMCC 1.10115</strain>
    </source>
</reference>
<name>A0A562J569_9BACI</name>
<gene>
    <name evidence="4" type="ORF">IQ19_05303</name>
</gene>
<keyword evidence="5" id="KW-1185">Reference proteome</keyword>
<dbReference type="InterPro" id="IPR050695">
    <property type="entry name" value="N-acetylmuramoyl_amidase_3"/>
</dbReference>
<dbReference type="SMART" id="SM00646">
    <property type="entry name" value="Ami_3"/>
    <property type="match status" value="1"/>
</dbReference>